<dbReference type="PANTHER" id="PTHR46797:SF1">
    <property type="entry name" value="METHYLPHOSPHONATE SYNTHASE"/>
    <property type="match status" value="1"/>
</dbReference>
<evidence type="ECO:0000313" key="3">
    <source>
        <dbReference type="EMBL" id="MDW5597880.1"/>
    </source>
</evidence>
<proteinExistence type="predicted"/>
<name>A0ABU4HX27_9ACTN</name>
<dbReference type="PROSITE" id="PS50943">
    <property type="entry name" value="HTH_CROC1"/>
    <property type="match status" value="1"/>
</dbReference>
<dbReference type="CDD" id="cd00093">
    <property type="entry name" value="HTH_XRE"/>
    <property type="match status" value="1"/>
</dbReference>
<protein>
    <submittedName>
        <fullName evidence="3">Helix-turn-helix transcriptional regulator</fullName>
    </submittedName>
</protein>
<dbReference type="Proteomes" id="UP001284601">
    <property type="component" value="Unassembled WGS sequence"/>
</dbReference>
<dbReference type="InterPro" id="IPR010982">
    <property type="entry name" value="Lambda_DNA-bd_dom_sf"/>
</dbReference>
<dbReference type="EMBL" id="JAWSTH010000108">
    <property type="protein sequence ID" value="MDW5597880.1"/>
    <property type="molecule type" value="Genomic_DNA"/>
</dbReference>
<dbReference type="InterPro" id="IPR050807">
    <property type="entry name" value="TransReg_Diox_bact_type"/>
</dbReference>
<dbReference type="InterPro" id="IPR001387">
    <property type="entry name" value="Cro/C1-type_HTH"/>
</dbReference>
<evidence type="ECO:0000256" key="1">
    <source>
        <dbReference type="ARBA" id="ARBA00023125"/>
    </source>
</evidence>
<dbReference type="SUPFAM" id="SSF47413">
    <property type="entry name" value="lambda repressor-like DNA-binding domains"/>
    <property type="match status" value="1"/>
</dbReference>
<comment type="caution">
    <text evidence="3">The sequence shown here is derived from an EMBL/GenBank/DDBJ whole genome shotgun (WGS) entry which is preliminary data.</text>
</comment>
<dbReference type="RefSeq" id="WP_318600351.1">
    <property type="nucleotide sequence ID" value="NZ_JAWSTH010000108.1"/>
</dbReference>
<dbReference type="SMART" id="SM00530">
    <property type="entry name" value="HTH_XRE"/>
    <property type="match status" value="1"/>
</dbReference>
<organism evidence="3 4">
    <name type="scientific">Conexibacter stalactiti</name>
    <dbReference type="NCBI Taxonomy" id="1940611"/>
    <lineage>
        <taxon>Bacteria</taxon>
        <taxon>Bacillati</taxon>
        <taxon>Actinomycetota</taxon>
        <taxon>Thermoleophilia</taxon>
        <taxon>Solirubrobacterales</taxon>
        <taxon>Conexibacteraceae</taxon>
        <taxon>Conexibacter</taxon>
    </lineage>
</organism>
<keyword evidence="1" id="KW-0238">DNA-binding</keyword>
<accession>A0ABU4HX27</accession>
<dbReference type="Pfam" id="PF01381">
    <property type="entry name" value="HTH_3"/>
    <property type="match status" value="1"/>
</dbReference>
<dbReference type="Gene3D" id="1.10.260.40">
    <property type="entry name" value="lambda repressor-like DNA-binding domains"/>
    <property type="match status" value="1"/>
</dbReference>
<evidence type="ECO:0000259" key="2">
    <source>
        <dbReference type="PROSITE" id="PS50943"/>
    </source>
</evidence>
<reference evidence="4" key="1">
    <citation type="submission" date="2023-07" db="EMBL/GenBank/DDBJ databases">
        <title>Conexibacter stalactiti sp. nov., isolated from stalactites in a lava cave and emended description of the genus Conexibacter.</title>
        <authorList>
            <person name="Lee S.D."/>
        </authorList>
    </citation>
    <scope>NUCLEOTIDE SEQUENCE [LARGE SCALE GENOMIC DNA]</scope>
    <source>
        <strain evidence="4">KCTC 39840</strain>
    </source>
</reference>
<feature type="domain" description="HTH cro/C1-type" evidence="2">
    <location>
        <begin position="16"/>
        <end position="70"/>
    </location>
</feature>
<keyword evidence="4" id="KW-1185">Reference proteome</keyword>
<reference evidence="3 4" key="2">
    <citation type="submission" date="2023-10" db="EMBL/GenBank/DDBJ databases">
        <authorList>
            <person name="Han X.F."/>
        </authorList>
    </citation>
    <scope>NUCLEOTIDE SEQUENCE [LARGE SCALE GENOMIC DNA]</scope>
    <source>
        <strain evidence="3 4">KCTC 39840</strain>
    </source>
</reference>
<gene>
    <name evidence="3" type="ORF">R7226_26235</name>
</gene>
<evidence type="ECO:0000313" key="4">
    <source>
        <dbReference type="Proteomes" id="UP001284601"/>
    </source>
</evidence>
<dbReference type="PANTHER" id="PTHR46797">
    <property type="entry name" value="HTH-TYPE TRANSCRIPTIONAL REGULATOR"/>
    <property type="match status" value="1"/>
</dbReference>
<sequence>MGRLSSAELGPFAANLRATRIRRGLTQEQLGHVSGATSGEISKMERGTREPKILTLVKLADALDVEPGELLAGLSRRDS</sequence>